<dbReference type="RefSeq" id="WP_084433415.1">
    <property type="nucleotide sequence ID" value="NZ_FWXV01000011.1"/>
</dbReference>
<accession>A0A1W2FUM2</accession>
<evidence type="ECO:0000313" key="1">
    <source>
        <dbReference type="EMBL" id="SMD25432.1"/>
    </source>
</evidence>
<dbReference type="EMBL" id="FWXV01000011">
    <property type="protein sequence ID" value="SMD25432.1"/>
    <property type="molecule type" value="Genomic_DNA"/>
</dbReference>
<protein>
    <submittedName>
        <fullName evidence="1">Uncharacterized protein</fullName>
    </submittedName>
</protein>
<evidence type="ECO:0000313" key="2">
    <source>
        <dbReference type="Proteomes" id="UP000192674"/>
    </source>
</evidence>
<proteinExistence type="predicted"/>
<dbReference type="OrthoDB" id="9840356at2"/>
<dbReference type="Proteomes" id="UP000192674">
    <property type="component" value="Unassembled WGS sequence"/>
</dbReference>
<organism evidence="1 2">
    <name type="scientific">Kibdelosporangium aridum</name>
    <dbReference type="NCBI Taxonomy" id="2030"/>
    <lineage>
        <taxon>Bacteria</taxon>
        <taxon>Bacillati</taxon>
        <taxon>Actinomycetota</taxon>
        <taxon>Actinomycetes</taxon>
        <taxon>Pseudonocardiales</taxon>
        <taxon>Pseudonocardiaceae</taxon>
        <taxon>Kibdelosporangium</taxon>
    </lineage>
</organism>
<gene>
    <name evidence="1" type="ORF">SAMN05661093_09118</name>
</gene>
<dbReference type="AlphaFoldDB" id="A0A1W2FUM2"/>
<reference evidence="1 2" key="1">
    <citation type="submission" date="2017-04" db="EMBL/GenBank/DDBJ databases">
        <authorList>
            <person name="Afonso C.L."/>
            <person name="Miller P.J."/>
            <person name="Scott M.A."/>
            <person name="Spackman E."/>
            <person name="Goraichik I."/>
            <person name="Dimitrov K.M."/>
            <person name="Suarez D.L."/>
            <person name="Swayne D.E."/>
        </authorList>
    </citation>
    <scope>NUCLEOTIDE SEQUENCE [LARGE SCALE GENOMIC DNA]</scope>
    <source>
        <strain evidence="1 2">DSM 43828</strain>
    </source>
</reference>
<sequence length="111" mass="12675">MPLWRFRAGAFDNMREHLQRKHAEALAQPDAPFVGAGWRYSGRPEMVSFMAYRDLPGVIDWFSLRAVRLVDATGNYLDRSLSEIVEVMSDWRDLDNDDIRGLAPGEPPIVV</sequence>
<name>A0A1W2FUM2_KIBAR</name>
<keyword evidence="2" id="KW-1185">Reference proteome</keyword>